<protein>
    <submittedName>
        <fullName evidence="1">Uncharacterized protein</fullName>
    </submittedName>
</protein>
<evidence type="ECO:0000313" key="2">
    <source>
        <dbReference type="EMBL" id="VFJ91710.1"/>
    </source>
</evidence>
<sequence>MRASRPALPAALRYRLSPARVFTIDNPRSAAQKGRRDESAHAKRAYLFVLPQVENTPDGPRIVARWVVQGAKSGCRLVTTGNF</sequence>
<dbReference type="EMBL" id="CAADFG010000022">
    <property type="protein sequence ID" value="VFJ90592.1"/>
    <property type="molecule type" value="Genomic_DNA"/>
</dbReference>
<name>A0A450UDW3_9GAMM</name>
<dbReference type="AlphaFoldDB" id="A0A450UDW3"/>
<evidence type="ECO:0000313" key="1">
    <source>
        <dbReference type="EMBL" id="VFJ90592.1"/>
    </source>
</evidence>
<gene>
    <name evidence="1" type="ORF">BECKH772A_GA0070896_1002227</name>
    <name evidence="2" type="ORF">BECKH772B_GA0070898_1002027</name>
    <name evidence="3" type="ORF">BECKH772C_GA0070978_1002027</name>
</gene>
<accession>A0A450UDW3</accession>
<organism evidence="1">
    <name type="scientific">Candidatus Kentrum eta</name>
    <dbReference type="NCBI Taxonomy" id="2126337"/>
    <lineage>
        <taxon>Bacteria</taxon>
        <taxon>Pseudomonadati</taxon>
        <taxon>Pseudomonadota</taxon>
        <taxon>Gammaproteobacteria</taxon>
        <taxon>Candidatus Kentrum</taxon>
    </lineage>
</organism>
<proteinExistence type="predicted"/>
<evidence type="ECO:0000313" key="3">
    <source>
        <dbReference type="EMBL" id="VFJ98341.1"/>
    </source>
</evidence>
<reference evidence="1" key="1">
    <citation type="submission" date="2019-02" db="EMBL/GenBank/DDBJ databases">
        <authorList>
            <person name="Gruber-Vodicka R. H."/>
            <person name="Seah K. B. B."/>
        </authorList>
    </citation>
    <scope>NUCLEOTIDE SEQUENCE</scope>
    <source>
        <strain evidence="3">BECK_SA2B12</strain>
        <strain evidence="1">BECK_SA2B15</strain>
        <strain evidence="2">BECK_SA2B20</strain>
    </source>
</reference>
<dbReference type="EMBL" id="CAADFJ010000020">
    <property type="protein sequence ID" value="VFJ98341.1"/>
    <property type="molecule type" value="Genomic_DNA"/>
</dbReference>
<dbReference type="EMBL" id="CAADFI010000020">
    <property type="protein sequence ID" value="VFJ91710.1"/>
    <property type="molecule type" value="Genomic_DNA"/>
</dbReference>